<evidence type="ECO:0008006" key="3">
    <source>
        <dbReference type="Google" id="ProtNLM"/>
    </source>
</evidence>
<protein>
    <recommendedName>
        <fullName evidence="3">F-box domain-containing protein</fullName>
    </recommendedName>
</protein>
<name>A0A164N264_9AGAM</name>
<reference evidence="1 2" key="1">
    <citation type="journal article" date="2016" name="Mol. Biol. Evol.">
        <title>Comparative Genomics of Early-Diverging Mushroom-Forming Fungi Provides Insights into the Origins of Lignocellulose Decay Capabilities.</title>
        <authorList>
            <person name="Nagy L.G."/>
            <person name="Riley R."/>
            <person name="Tritt A."/>
            <person name="Adam C."/>
            <person name="Daum C."/>
            <person name="Floudas D."/>
            <person name="Sun H."/>
            <person name="Yadav J.S."/>
            <person name="Pangilinan J."/>
            <person name="Larsson K.H."/>
            <person name="Matsuura K."/>
            <person name="Barry K."/>
            <person name="Labutti K."/>
            <person name="Kuo R."/>
            <person name="Ohm R.A."/>
            <person name="Bhattacharya S.S."/>
            <person name="Shirouzu T."/>
            <person name="Yoshinaga Y."/>
            <person name="Martin F.M."/>
            <person name="Grigoriev I.V."/>
            <person name="Hibbett D.S."/>
        </authorList>
    </citation>
    <scope>NUCLEOTIDE SEQUENCE [LARGE SCALE GENOMIC DNA]</scope>
    <source>
        <strain evidence="1 2">HHB9708</strain>
    </source>
</reference>
<dbReference type="OrthoDB" id="3365698at2759"/>
<accession>A0A164N264</accession>
<gene>
    <name evidence="1" type="ORF">SISNIDRAFT_461104</name>
</gene>
<dbReference type="Proteomes" id="UP000076722">
    <property type="component" value="Unassembled WGS sequence"/>
</dbReference>
<dbReference type="AlphaFoldDB" id="A0A164N264"/>
<organism evidence="1 2">
    <name type="scientific">Sistotremastrum niveocremeum HHB9708</name>
    <dbReference type="NCBI Taxonomy" id="1314777"/>
    <lineage>
        <taxon>Eukaryota</taxon>
        <taxon>Fungi</taxon>
        <taxon>Dikarya</taxon>
        <taxon>Basidiomycota</taxon>
        <taxon>Agaricomycotina</taxon>
        <taxon>Agaricomycetes</taxon>
        <taxon>Sistotremastrales</taxon>
        <taxon>Sistotremastraceae</taxon>
        <taxon>Sertulicium</taxon>
        <taxon>Sertulicium niveocremeum</taxon>
    </lineage>
</organism>
<evidence type="ECO:0000313" key="2">
    <source>
        <dbReference type="Proteomes" id="UP000076722"/>
    </source>
</evidence>
<dbReference type="EMBL" id="KV419453">
    <property type="protein sequence ID" value="KZS87279.1"/>
    <property type="molecule type" value="Genomic_DNA"/>
</dbReference>
<proteinExistence type="predicted"/>
<evidence type="ECO:0000313" key="1">
    <source>
        <dbReference type="EMBL" id="KZS87279.1"/>
    </source>
</evidence>
<keyword evidence="2" id="KW-1185">Reference proteome</keyword>
<sequence>MPFNNIPDELISKIFKDLEEDFKEIRQSKEYLKNTLSLAQINKQCRRVALTLTHRDLWSTILLHWPKEIVNLYLERSRISDTPDIFVSFDTRQLGTRNRILKHEYVAHFFEQEMKNIAHLELDIHSQQSSQVVADAICHTHAPRLQFFAVHLGQGIQNITTLFGSNAPLLRAARIHGSMQLRLPLFESLRELQYRVDGQNLKELIETLKGMQKLEKLALIGTRETVALAPEPTEITILPACTWFNIDDMESHLAEYALAHISFPQLESLRVSERLVQLPDMTFSMSLFSVLPTLATEGEPLSFELHHGRVVISMAGYRFESDWRNVAAADSTNFIATIGTALSAPVQLLNLQPHKIIIRNTISQRSRPPNEPLSLTRQDLSRVLDLMLPAYPSVEVLEMSVGITGVVGAIHHHPDHLPNLKTIRVVRRPDQGNVSDAEAQLFQRIAQGRGVQVEHEQL</sequence>